<dbReference type="GO" id="GO:0003677">
    <property type="term" value="F:DNA binding"/>
    <property type="evidence" value="ECO:0007669"/>
    <property type="project" value="InterPro"/>
</dbReference>
<gene>
    <name evidence="3" type="ORF">G5B40_09460</name>
</gene>
<dbReference type="PANTHER" id="PTHR30461:SF23">
    <property type="entry name" value="DNA RECOMBINASE-RELATED"/>
    <property type="match status" value="1"/>
</dbReference>
<dbReference type="PROSITE" id="PS51737">
    <property type="entry name" value="RECOMBINASE_DNA_BIND"/>
    <property type="match status" value="1"/>
</dbReference>
<dbReference type="EMBL" id="CP049056">
    <property type="protein sequence ID" value="QIE55655.1"/>
    <property type="molecule type" value="Genomic_DNA"/>
</dbReference>
<evidence type="ECO:0000313" key="3">
    <source>
        <dbReference type="EMBL" id="QIE55655.1"/>
    </source>
</evidence>
<accession>A0A7L5BV08</accession>
<reference evidence="3 4" key="1">
    <citation type="submission" date="2020-02" db="EMBL/GenBank/DDBJ databases">
        <title>complete genome sequence of Rhodobacteraceae bacterium.</title>
        <authorList>
            <person name="Park J."/>
            <person name="Kim Y.-S."/>
            <person name="Kim K.-H."/>
        </authorList>
    </citation>
    <scope>NUCLEOTIDE SEQUENCE [LARGE SCALE GENOMIC DNA]</scope>
    <source>
        <strain evidence="3 4">RR4-56</strain>
    </source>
</reference>
<dbReference type="AlphaFoldDB" id="A0A7L5BV08"/>
<dbReference type="Proteomes" id="UP000503336">
    <property type="component" value="Chromosome"/>
</dbReference>
<evidence type="ECO:0000256" key="1">
    <source>
        <dbReference type="SAM" id="MobiDB-lite"/>
    </source>
</evidence>
<keyword evidence="4" id="KW-1185">Reference proteome</keyword>
<dbReference type="Gene3D" id="3.90.1750.20">
    <property type="entry name" value="Putative Large Serine Recombinase, Chain B, Domain 2"/>
    <property type="match status" value="1"/>
</dbReference>
<evidence type="ECO:0000259" key="2">
    <source>
        <dbReference type="PROSITE" id="PS51737"/>
    </source>
</evidence>
<dbReference type="RefSeq" id="WP_165097865.1">
    <property type="nucleotide sequence ID" value="NZ_CP049056.1"/>
</dbReference>
<organism evidence="3 4">
    <name type="scientific">Pikeienuella piscinae</name>
    <dbReference type="NCBI Taxonomy" id="2748098"/>
    <lineage>
        <taxon>Bacteria</taxon>
        <taxon>Pseudomonadati</taxon>
        <taxon>Pseudomonadota</taxon>
        <taxon>Alphaproteobacteria</taxon>
        <taxon>Rhodobacterales</taxon>
        <taxon>Paracoccaceae</taxon>
        <taxon>Pikeienuella</taxon>
    </lineage>
</organism>
<protein>
    <recommendedName>
        <fullName evidence="2">Recombinase domain-containing protein</fullName>
    </recommendedName>
</protein>
<dbReference type="InterPro" id="IPR011109">
    <property type="entry name" value="DNA_bind_recombinase_dom"/>
</dbReference>
<dbReference type="KEGG" id="hdh:G5B40_09460"/>
<feature type="region of interest" description="Disordered" evidence="1">
    <location>
        <begin position="1"/>
        <end position="28"/>
    </location>
</feature>
<proteinExistence type="predicted"/>
<name>A0A7L5BV08_9RHOB</name>
<dbReference type="Pfam" id="PF07508">
    <property type="entry name" value="Recombinase"/>
    <property type="match status" value="1"/>
</dbReference>
<dbReference type="PANTHER" id="PTHR30461">
    <property type="entry name" value="DNA-INVERTASE FROM LAMBDOID PROPHAGE"/>
    <property type="match status" value="1"/>
</dbReference>
<dbReference type="InterPro" id="IPR050639">
    <property type="entry name" value="SSR_resolvase"/>
</dbReference>
<dbReference type="GO" id="GO:0000150">
    <property type="term" value="F:DNA strand exchange activity"/>
    <property type="evidence" value="ECO:0007669"/>
    <property type="project" value="InterPro"/>
</dbReference>
<sequence>MDGCARRSARSECGAQQPRASDADAHLRGPAGRGVAPLGYDAKGRTFIVNAAEAATVRTIFKLYLEHGSIRSVQAELDRMGLRTKHRPGLQGTAVGGARYGRGHLQHLLTNPVYIGRIRHKETTYDGAHDAIIGTDVWEAVQERLIHQSAKDRGRIAVSAPSPLLAKIVDETGDRLTPTHANKKGRRYRYYVSHRLIAPRGALDASGWRVSAERLERASAEAIASRMEETAFAIKLLDSPAAVEIERVRRSAAKLAEGLRGERRNALLAQVIAGGSISPDAIAIELASNVLASLLEIDVARIDPSHLSIIAHIQIRRRGVETRIVIGDAPPDIDRNLITKIGEALRWFEEVKAGASIQDIAGRERVTRQRVGQVLRLAFLAPGLVDDALAGMQPLELTTDRIVKAPHMELWKGQRAWAANL</sequence>
<evidence type="ECO:0000313" key="4">
    <source>
        <dbReference type="Proteomes" id="UP000503336"/>
    </source>
</evidence>
<feature type="domain" description="Recombinase" evidence="2">
    <location>
        <begin position="37"/>
        <end position="151"/>
    </location>
</feature>
<dbReference type="InterPro" id="IPR038109">
    <property type="entry name" value="DNA_bind_recomb_sf"/>
</dbReference>